<dbReference type="PANTHER" id="PTHR11228">
    <property type="entry name" value="RADICAL SAM DOMAIN PROTEIN"/>
    <property type="match status" value="1"/>
</dbReference>
<dbReference type="CDD" id="cd01335">
    <property type="entry name" value="Radical_SAM"/>
    <property type="match status" value="1"/>
</dbReference>
<dbReference type="SFLD" id="SFLDG01067">
    <property type="entry name" value="SPASM/twitch_domain_containing"/>
    <property type="match status" value="1"/>
</dbReference>
<dbReference type="InterPro" id="IPR012840">
    <property type="entry name" value="NrdG2"/>
</dbReference>
<dbReference type="EMBL" id="LBSF01000046">
    <property type="protein sequence ID" value="KKQ11023.1"/>
    <property type="molecule type" value="Genomic_DNA"/>
</dbReference>
<name>A0A0G0EVQ2_9BACT</name>
<keyword evidence="6" id="KW-0560">Oxidoreductase</keyword>
<comment type="caution">
    <text evidence="10">The sequence shown here is derived from an EMBL/GenBank/DDBJ whole genome shotgun (WGS) entry which is preliminary data.</text>
</comment>
<dbReference type="PANTHER" id="PTHR11228:SF27">
    <property type="entry name" value="GLYCYL-RADICAL ENZYME ACTIVATING ENZYME MJ1227-RELATED"/>
    <property type="match status" value="1"/>
</dbReference>
<dbReference type="Proteomes" id="UP000034075">
    <property type="component" value="Unassembled WGS sequence"/>
</dbReference>
<organism evidence="10 11">
    <name type="scientific">candidate division WS6 bacterium GW2011_GWC2_36_7</name>
    <dbReference type="NCBI Taxonomy" id="1619091"/>
    <lineage>
        <taxon>Bacteria</taxon>
        <taxon>Candidatus Dojkabacteria</taxon>
    </lineage>
</organism>
<evidence type="ECO:0000256" key="5">
    <source>
        <dbReference type="ARBA" id="ARBA00022723"/>
    </source>
</evidence>
<evidence type="ECO:0000313" key="10">
    <source>
        <dbReference type="EMBL" id="KKQ11023.1"/>
    </source>
</evidence>
<comment type="cofactor">
    <cofactor evidence="1">
        <name>[4Fe-4S] cluster</name>
        <dbReference type="ChEBI" id="CHEBI:49883"/>
    </cofactor>
</comment>
<dbReference type="InterPro" id="IPR050377">
    <property type="entry name" value="Radical_SAM_PqqE_MftC-like"/>
</dbReference>
<dbReference type="SUPFAM" id="SSF102114">
    <property type="entry name" value="Radical SAM enzymes"/>
    <property type="match status" value="1"/>
</dbReference>
<comment type="similarity">
    <text evidence="2">Belongs to the organic radical-activating enzymes family.</text>
</comment>
<evidence type="ECO:0000256" key="6">
    <source>
        <dbReference type="ARBA" id="ARBA00023002"/>
    </source>
</evidence>
<gene>
    <name evidence="10" type="ORF">US24_C0046G0006</name>
</gene>
<dbReference type="NCBIfam" id="TIGR02495">
    <property type="entry name" value="NrdG2"/>
    <property type="match status" value="1"/>
</dbReference>
<protein>
    <submittedName>
        <fullName evidence="10">Anaerobic ribonucleoside-triphosphate reductase activating protein</fullName>
    </submittedName>
</protein>
<evidence type="ECO:0000256" key="7">
    <source>
        <dbReference type="ARBA" id="ARBA00023004"/>
    </source>
</evidence>
<evidence type="ECO:0000259" key="9">
    <source>
        <dbReference type="PROSITE" id="PS51918"/>
    </source>
</evidence>
<dbReference type="Pfam" id="PF04055">
    <property type="entry name" value="Radical_SAM"/>
    <property type="match status" value="1"/>
</dbReference>
<feature type="domain" description="Radical SAM core" evidence="9">
    <location>
        <begin position="14"/>
        <end position="223"/>
    </location>
</feature>
<accession>A0A0G0EVQ2</accession>
<keyword evidence="7" id="KW-0408">Iron</keyword>
<evidence type="ECO:0000256" key="2">
    <source>
        <dbReference type="ARBA" id="ARBA00009777"/>
    </source>
</evidence>
<keyword evidence="8" id="KW-0411">Iron-sulfur</keyword>
<evidence type="ECO:0000256" key="1">
    <source>
        <dbReference type="ARBA" id="ARBA00001966"/>
    </source>
</evidence>
<dbReference type="Gene3D" id="3.20.20.70">
    <property type="entry name" value="Aldolase class I"/>
    <property type="match status" value="1"/>
</dbReference>
<sequence length="230" mass="26185">MLKIAGLEKLSLIDYPGKLSAIVFTHGCNLRCEYCHNPELVIQDIAPEEVYDPEKVLKFLKSRKDKLDAVVITGGEPLLYDDLEPFIRSIKGLGYLVKLDTNGLLPNKLKKMIKLQMIDYISMDIKYPEGDYLTFTGKHALENVKQSIDIIMNSDIEYEFRTTYVKGLHTVESSIAIGGMINGAKQYYVQNFRAGKTINPTLSEQNSFTERELKTLKKNIKPYVLNAEIR</sequence>
<keyword evidence="5" id="KW-0479">Metal-binding</keyword>
<evidence type="ECO:0000256" key="8">
    <source>
        <dbReference type="ARBA" id="ARBA00023014"/>
    </source>
</evidence>
<reference evidence="10 11" key="1">
    <citation type="journal article" date="2015" name="Nature">
        <title>rRNA introns, odd ribosomes, and small enigmatic genomes across a large radiation of phyla.</title>
        <authorList>
            <person name="Brown C.T."/>
            <person name="Hug L.A."/>
            <person name="Thomas B.C."/>
            <person name="Sharon I."/>
            <person name="Castelle C.J."/>
            <person name="Singh A."/>
            <person name="Wilkins M.J."/>
            <person name="Williams K.H."/>
            <person name="Banfield J.F."/>
        </authorList>
    </citation>
    <scope>NUCLEOTIDE SEQUENCE [LARGE SCALE GENOMIC DNA]</scope>
</reference>
<dbReference type="InterPro" id="IPR058240">
    <property type="entry name" value="rSAM_sf"/>
</dbReference>
<evidence type="ECO:0000256" key="3">
    <source>
        <dbReference type="ARBA" id="ARBA00022485"/>
    </source>
</evidence>
<dbReference type="SFLD" id="SFLDS00029">
    <property type="entry name" value="Radical_SAM"/>
    <property type="match status" value="1"/>
</dbReference>
<proteinExistence type="inferred from homology"/>
<dbReference type="PROSITE" id="PS51918">
    <property type="entry name" value="RADICAL_SAM"/>
    <property type="match status" value="1"/>
</dbReference>
<dbReference type="PROSITE" id="PS01087">
    <property type="entry name" value="RADICAL_ACTIVATING"/>
    <property type="match status" value="1"/>
</dbReference>
<evidence type="ECO:0000256" key="4">
    <source>
        <dbReference type="ARBA" id="ARBA00022691"/>
    </source>
</evidence>
<dbReference type="InterPro" id="IPR001989">
    <property type="entry name" value="Radical_activat_CS"/>
</dbReference>
<dbReference type="AlphaFoldDB" id="A0A0G0EVQ2"/>
<evidence type="ECO:0000313" key="11">
    <source>
        <dbReference type="Proteomes" id="UP000034075"/>
    </source>
</evidence>
<dbReference type="InterPro" id="IPR013785">
    <property type="entry name" value="Aldolase_TIM"/>
</dbReference>
<keyword evidence="4" id="KW-0949">S-adenosyl-L-methionine</keyword>
<dbReference type="PATRIC" id="fig|1619091.4.peg.523"/>
<dbReference type="SFLD" id="SFLDG01094">
    <property type="entry name" value="Uncharacterised_Radical_SAM_Su"/>
    <property type="match status" value="1"/>
</dbReference>
<keyword evidence="3" id="KW-0004">4Fe-4S</keyword>
<dbReference type="GO" id="GO:0046872">
    <property type="term" value="F:metal ion binding"/>
    <property type="evidence" value="ECO:0007669"/>
    <property type="project" value="UniProtKB-KW"/>
</dbReference>
<dbReference type="InterPro" id="IPR007197">
    <property type="entry name" value="rSAM"/>
</dbReference>
<dbReference type="GO" id="GO:0051539">
    <property type="term" value="F:4 iron, 4 sulfur cluster binding"/>
    <property type="evidence" value="ECO:0007669"/>
    <property type="project" value="UniProtKB-KW"/>
</dbReference>
<dbReference type="GO" id="GO:0016491">
    <property type="term" value="F:oxidoreductase activity"/>
    <property type="evidence" value="ECO:0007669"/>
    <property type="project" value="UniProtKB-KW"/>
</dbReference>